<proteinExistence type="predicted"/>
<dbReference type="Proteomes" id="UP000830055">
    <property type="component" value="Chromosome"/>
</dbReference>
<dbReference type="EMBL" id="AP025516">
    <property type="protein sequence ID" value="BDD89238.1"/>
    <property type="molecule type" value="Genomic_DNA"/>
</dbReference>
<gene>
    <name evidence="1" type="ORF">DPPLL_36030</name>
</gene>
<evidence type="ECO:0000313" key="2">
    <source>
        <dbReference type="Proteomes" id="UP000830055"/>
    </source>
</evidence>
<accession>A0ABM7WE29</accession>
<sequence length="184" mass="20877">MTSNPFHISARELRGKQSVRATFRLPDEVIELLKTAAEHLGVKQKSLLDQLVDDRDVLSKVAAECRRLDRNGVTRRQKTFVLSRKALAMLDEISASHNIARDMLLELSVGRLAPFVLAEQEKQRNREALTLDVDRFAASGRKLLHKAETLLERDDLLRVKIEKMIGHVEKSIGDMASLFPAKKR</sequence>
<evidence type="ECO:0000313" key="1">
    <source>
        <dbReference type="EMBL" id="BDD89238.1"/>
    </source>
</evidence>
<organism evidence="1 2">
    <name type="scientific">Desulfofustis limnaeus</name>
    <dbReference type="NCBI Taxonomy" id="2740163"/>
    <lineage>
        <taxon>Bacteria</taxon>
        <taxon>Pseudomonadati</taxon>
        <taxon>Thermodesulfobacteriota</taxon>
        <taxon>Desulfobulbia</taxon>
        <taxon>Desulfobulbales</taxon>
        <taxon>Desulfocapsaceae</taxon>
        <taxon>Desulfofustis</taxon>
    </lineage>
</organism>
<dbReference type="RefSeq" id="WP_284152549.1">
    <property type="nucleotide sequence ID" value="NZ_AP025516.1"/>
</dbReference>
<reference evidence="1 2" key="1">
    <citation type="submission" date="2022-01" db="EMBL/GenBank/DDBJ databases">
        <title>Desulfofustis limnae sp. nov., a novel mesophilic sulfate-reducing bacterium isolated from marsh soil.</title>
        <authorList>
            <person name="Watanabe M."/>
            <person name="Takahashi A."/>
            <person name="Kojima H."/>
            <person name="Fukui M."/>
        </authorList>
    </citation>
    <scope>NUCLEOTIDE SEQUENCE [LARGE SCALE GENOMIC DNA]</scope>
    <source>
        <strain evidence="1 2">PPLL</strain>
    </source>
</reference>
<protein>
    <submittedName>
        <fullName evidence="1">Uncharacterized protein</fullName>
    </submittedName>
</protein>
<name>A0ABM7WE29_9BACT</name>
<keyword evidence="2" id="KW-1185">Reference proteome</keyword>